<gene>
    <name evidence="3" type="ORF">TR51_03700</name>
</gene>
<evidence type="ECO:0000313" key="3">
    <source>
        <dbReference type="EMBL" id="KIQ66637.1"/>
    </source>
</evidence>
<dbReference type="EMBL" id="JXZB01000001">
    <property type="protein sequence ID" value="KIQ66637.1"/>
    <property type="molecule type" value="Genomic_DNA"/>
</dbReference>
<dbReference type="InterPro" id="IPR036930">
    <property type="entry name" value="WGR_dom_sf"/>
</dbReference>
<sequence length="1234" mass="134096">MRRWELVGDGSAKFWEAGADGASVQVRYGRIGTAGRVQVKELADPAAAEAHLAKQIAEKERKGYREKGVAAAPTAAPATVTAASAQTGLGSPAGGEPAQPFEGAREDAPEDASEDTAQDAEFAELPDEDAFVLPESWYPLVVPRRGGRVPAGPARPPVDAAAAGELESLRIAKNETWIERVLDDPDSERYLVRAARAYLRGMPDPIGAAAVAAMLRETWQKGGIQQVLDSWIARFGLGFAARAAVASFEFDSGCARPNHHRIGLISEGSGRRELRGAEFGFVLAQGVRQALALADEPEYRSVLAELTAIRTRRDRRAATAFLAPEAPGWVDECLAELPTFGKVSEVSYAQLVHAIGTAEQVARIAQYPLRSWMDWPPSQLPTLADAVGTACVSLFERALDTRYDHDKVRQLALQIAEFPGDEAFRLLLDRIAVRHVRPGLLHAMRRYPVRAVRLLAEFVRQHTGPEAASARQLLVSQVGALRPQLPAVLARLDAGTAEFVAALNVTRQQLPEAGTGTLPELLTSPPWARPRPVRKPKVLAGVTADDTAQLLWKDGESEQWQEGRSTPWSSFGPGFDWAAEARTRLTEAGSLWYGAELLAHGPEGIVGRYLADWRPGEYWNAAESLRPVVARFGLAALPLLRDGAAAQPGHVVPLLLPFRDATVAAVMADALVRLKSHRATARSWFVRHGLAGALLVVPNAVGRAGRARSAAESALRLVAAEQGADALLAAVQERYGEAVAAVVAAALSADPLVNALPARMPEFPDWLLLGALPQLVLRSGEALPRSAVRQVVTMMTLSKLRDPYPGLPLVAELLRPESAAAFAWTLFEEWRQAGMPAADSWALYVLGEWGDDGTARRLAPVLREWPGAGAHHRAVEGLDVLAAIGSDVALLQLHGIAQRVKFKALKSRAQEKVAEIAEALGLTADQLGDRLVPDLGLDADGTTVVDYGARTFRVGFDEQLRPFVLDAAGKRRTDLPAPGAADDPQLAPVERKRFAALKKDVRTLAADRLNRLEAAMLAGRTWTAAEFRTLLVDHPLLRHLVRRLVWTTAEIAFRVTGDRTFTDVHDAAFTLSEDAVVRLAHPLHLGADLAAWTELFARHELRQPFRQLARPVVALTAEEAAGHRLHRFEGAKVPVGRLLGLTKRGWQRGTPEDAGVERWFHKPLPDGRHLVLDLDPGIYVGAVAEFAEQTFRAVFVDTRAYDYRASREYRERFADLDAVTASELLADLEELTAD</sequence>
<accession>A0A0D0Q286</accession>
<dbReference type="PATRIC" id="fig|2064.6.peg.829"/>
<dbReference type="InterPro" id="IPR025406">
    <property type="entry name" value="DUF4132"/>
</dbReference>
<feature type="region of interest" description="Disordered" evidence="1">
    <location>
        <begin position="67"/>
        <end position="118"/>
    </location>
</feature>
<dbReference type="SMART" id="SM00773">
    <property type="entry name" value="WGR"/>
    <property type="match status" value="1"/>
</dbReference>
<organism evidence="3 4">
    <name type="scientific">Kitasatospora griseola</name>
    <name type="common">Streptomyces griseolosporeus</name>
    <dbReference type="NCBI Taxonomy" id="2064"/>
    <lineage>
        <taxon>Bacteria</taxon>
        <taxon>Bacillati</taxon>
        <taxon>Actinomycetota</taxon>
        <taxon>Actinomycetes</taxon>
        <taxon>Kitasatosporales</taxon>
        <taxon>Streptomycetaceae</taxon>
        <taxon>Kitasatospora</taxon>
    </lineage>
</organism>
<dbReference type="Proteomes" id="UP000032066">
    <property type="component" value="Unassembled WGS sequence"/>
</dbReference>
<evidence type="ECO:0000256" key="1">
    <source>
        <dbReference type="SAM" id="MobiDB-lite"/>
    </source>
</evidence>
<feature type="compositionally biased region" description="Low complexity" evidence="1">
    <location>
        <begin position="69"/>
        <end position="83"/>
    </location>
</feature>
<dbReference type="Pfam" id="PF05406">
    <property type="entry name" value="WGR"/>
    <property type="match status" value="1"/>
</dbReference>
<name>A0A0D0Q286_KITGR</name>
<dbReference type="STRING" id="2064.TR51_03700"/>
<feature type="domain" description="WGR" evidence="2">
    <location>
        <begin position="1"/>
        <end position="80"/>
    </location>
</feature>
<dbReference type="Pfam" id="PF13569">
    <property type="entry name" value="DUF4132"/>
    <property type="match status" value="1"/>
</dbReference>
<dbReference type="AlphaFoldDB" id="A0A0D0Q286"/>
<dbReference type="PROSITE" id="PS51977">
    <property type="entry name" value="WGR"/>
    <property type="match status" value="1"/>
</dbReference>
<dbReference type="SUPFAM" id="SSF142921">
    <property type="entry name" value="WGR domain-like"/>
    <property type="match status" value="1"/>
</dbReference>
<dbReference type="OrthoDB" id="4554725at2"/>
<proteinExistence type="predicted"/>
<dbReference type="CDD" id="cd07996">
    <property type="entry name" value="WGR_MMR_like"/>
    <property type="match status" value="1"/>
</dbReference>
<protein>
    <recommendedName>
        <fullName evidence="2">WGR domain-containing protein</fullName>
    </recommendedName>
</protein>
<dbReference type="InterPro" id="IPR049809">
    <property type="entry name" value="YehF/YfeS-like_WGR"/>
</dbReference>
<evidence type="ECO:0000259" key="2">
    <source>
        <dbReference type="PROSITE" id="PS51977"/>
    </source>
</evidence>
<dbReference type="Gene3D" id="2.20.140.10">
    <property type="entry name" value="WGR domain"/>
    <property type="match status" value="1"/>
</dbReference>
<evidence type="ECO:0000313" key="4">
    <source>
        <dbReference type="Proteomes" id="UP000032066"/>
    </source>
</evidence>
<reference evidence="3 4" key="1">
    <citation type="submission" date="2015-02" db="EMBL/GenBank/DDBJ databases">
        <title>Draft genome sequence of Kitasatospora griseola MF730-N6, a bafilomycin, terpentecin and satosporin producer.</title>
        <authorList>
            <person name="Arens J.C."/>
            <person name="Haltli B."/>
            <person name="Kerr R.G."/>
        </authorList>
    </citation>
    <scope>NUCLEOTIDE SEQUENCE [LARGE SCALE GENOMIC DNA]</scope>
    <source>
        <strain evidence="3 4">MF730-N6</strain>
    </source>
</reference>
<keyword evidence="4" id="KW-1185">Reference proteome</keyword>
<comment type="caution">
    <text evidence="3">The sequence shown here is derived from an EMBL/GenBank/DDBJ whole genome shotgun (WGS) entry which is preliminary data.</text>
</comment>
<feature type="compositionally biased region" description="Acidic residues" evidence="1">
    <location>
        <begin position="108"/>
        <end position="118"/>
    </location>
</feature>
<dbReference type="RefSeq" id="WP_043907953.1">
    <property type="nucleotide sequence ID" value="NZ_JXZB01000001.1"/>
</dbReference>
<dbReference type="InterPro" id="IPR008893">
    <property type="entry name" value="WGR_domain"/>
</dbReference>